<dbReference type="EMBL" id="CAJNOE010000124">
    <property type="protein sequence ID" value="CAF0946114.1"/>
    <property type="molecule type" value="Genomic_DNA"/>
</dbReference>
<keyword evidence="1" id="KW-1133">Transmembrane helix</keyword>
<accession>A0A814CPB4</accession>
<dbReference type="GO" id="GO:0005886">
    <property type="term" value="C:plasma membrane"/>
    <property type="evidence" value="ECO:0007669"/>
    <property type="project" value="TreeGrafter"/>
</dbReference>
<reference evidence="2" key="1">
    <citation type="submission" date="2021-02" db="EMBL/GenBank/DDBJ databases">
        <authorList>
            <person name="Nowell W R."/>
        </authorList>
    </citation>
    <scope>NUCLEOTIDE SEQUENCE</scope>
</reference>
<keyword evidence="1" id="KW-0812">Transmembrane</keyword>
<feature type="transmembrane region" description="Helical" evidence="1">
    <location>
        <begin position="131"/>
        <end position="154"/>
    </location>
</feature>
<dbReference type="InterPro" id="IPR050927">
    <property type="entry name" value="TRPM"/>
</dbReference>
<feature type="transmembrane region" description="Helical" evidence="1">
    <location>
        <begin position="65"/>
        <end position="82"/>
    </location>
</feature>
<gene>
    <name evidence="2" type="ORF">IZO911_LOCUS14720</name>
</gene>
<sequence length="359" mass="41894">MAIAADNKRFVHEDACQALLTNIWYDRVDPVQEQKRLVVNILTFGIFQFFISISLKIVMALDLELSFIRLVLFIGIASDLGPKIVMIRKMTNDLILFIIVIIIFIFGYGISSRSMTAYATPDSGGTIVTQIIFAFHMLFVNILLINLLIALFSFTINDIQTHARYVWAYDRCDIIRTYYARPALFPPFTFLISIMQYCRWCWRKLHRNRNGKKMHYEEQSQCFKMIPINDNVDHAWLEFERYSTNGYIRQLLDDQATALVKGTTTDVTSESSSNNADELKRIKTLVIDIQTRFVQIETRCDRWITDMKEARTSLISQKRHEQLNKEYTTVGQPLLQQERSVTPEVRIEMTLRKNNNNDV</sequence>
<dbReference type="GO" id="GO:0099604">
    <property type="term" value="F:ligand-gated calcium channel activity"/>
    <property type="evidence" value="ECO:0007669"/>
    <property type="project" value="TreeGrafter"/>
</dbReference>
<dbReference type="PANTHER" id="PTHR13800">
    <property type="entry name" value="TRANSIENT RECEPTOR POTENTIAL CATION CHANNEL, SUBFAMILY M, MEMBER 6"/>
    <property type="match status" value="1"/>
</dbReference>
<dbReference type="Proteomes" id="UP000663860">
    <property type="component" value="Unassembled WGS sequence"/>
</dbReference>
<evidence type="ECO:0000313" key="2">
    <source>
        <dbReference type="EMBL" id="CAF0946114.1"/>
    </source>
</evidence>
<dbReference type="PANTHER" id="PTHR13800:SF12">
    <property type="entry name" value="TRANSIENT RECEPTOR POTENTIAL CATION CHANNEL SUBFAMILY M MEMBER-LIKE 2"/>
    <property type="match status" value="1"/>
</dbReference>
<proteinExistence type="predicted"/>
<dbReference type="AlphaFoldDB" id="A0A814CPB4"/>
<name>A0A814CPB4_9BILA</name>
<protein>
    <recommendedName>
        <fullName evidence="4">Ion transport domain-containing protein</fullName>
    </recommendedName>
</protein>
<evidence type="ECO:0000313" key="3">
    <source>
        <dbReference type="Proteomes" id="UP000663860"/>
    </source>
</evidence>
<evidence type="ECO:0008006" key="4">
    <source>
        <dbReference type="Google" id="ProtNLM"/>
    </source>
</evidence>
<feature type="transmembrane region" description="Helical" evidence="1">
    <location>
        <begin position="94"/>
        <end position="111"/>
    </location>
</feature>
<evidence type="ECO:0000256" key="1">
    <source>
        <dbReference type="SAM" id="Phobius"/>
    </source>
</evidence>
<feature type="transmembrane region" description="Helical" evidence="1">
    <location>
        <begin position="37"/>
        <end position="59"/>
    </location>
</feature>
<comment type="caution">
    <text evidence="2">The sequence shown here is derived from an EMBL/GenBank/DDBJ whole genome shotgun (WGS) entry which is preliminary data.</text>
</comment>
<organism evidence="2 3">
    <name type="scientific">Adineta steineri</name>
    <dbReference type="NCBI Taxonomy" id="433720"/>
    <lineage>
        <taxon>Eukaryota</taxon>
        <taxon>Metazoa</taxon>
        <taxon>Spiralia</taxon>
        <taxon>Gnathifera</taxon>
        <taxon>Rotifera</taxon>
        <taxon>Eurotatoria</taxon>
        <taxon>Bdelloidea</taxon>
        <taxon>Adinetida</taxon>
        <taxon>Adinetidae</taxon>
        <taxon>Adineta</taxon>
    </lineage>
</organism>
<keyword evidence="1" id="KW-0472">Membrane</keyword>